<dbReference type="VEuPathDB" id="FungiDB:BD410DRAFT_845751"/>
<dbReference type="AlphaFoldDB" id="A0A4Y7PIU9"/>
<feature type="chain" id="PRO_5021262764" evidence="1">
    <location>
        <begin position="17"/>
        <end position="142"/>
    </location>
</feature>
<evidence type="ECO:0000256" key="1">
    <source>
        <dbReference type="SAM" id="SignalP"/>
    </source>
</evidence>
<reference evidence="2 3" key="1">
    <citation type="submission" date="2018-06" db="EMBL/GenBank/DDBJ databases">
        <title>A transcriptomic atlas of mushroom development highlights an independent origin of complex multicellularity.</title>
        <authorList>
            <consortium name="DOE Joint Genome Institute"/>
            <person name="Krizsan K."/>
            <person name="Almasi E."/>
            <person name="Merenyi Z."/>
            <person name="Sahu N."/>
            <person name="Viragh M."/>
            <person name="Koszo T."/>
            <person name="Mondo S."/>
            <person name="Kiss B."/>
            <person name="Balint B."/>
            <person name="Kues U."/>
            <person name="Barry K."/>
            <person name="Hegedus J.C."/>
            <person name="Henrissat B."/>
            <person name="Johnson J."/>
            <person name="Lipzen A."/>
            <person name="Ohm R."/>
            <person name="Nagy I."/>
            <person name="Pangilinan J."/>
            <person name="Yan J."/>
            <person name="Xiong Y."/>
            <person name="Grigoriev I.V."/>
            <person name="Hibbett D.S."/>
            <person name="Nagy L.G."/>
        </authorList>
    </citation>
    <scope>NUCLEOTIDE SEQUENCE [LARGE SCALE GENOMIC DNA]</scope>
    <source>
        <strain evidence="2 3">SZMC22713</strain>
    </source>
</reference>
<dbReference type="Proteomes" id="UP000294933">
    <property type="component" value="Unassembled WGS sequence"/>
</dbReference>
<dbReference type="EMBL" id="ML170309">
    <property type="protein sequence ID" value="TDL14772.1"/>
    <property type="molecule type" value="Genomic_DNA"/>
</dbReference>
<keyword evidence="1" id="KW-0732">Signal</keyword>
<protein>
    <submittedName>
        <fullName evidence="2">Uncharacterized protein</fullName>
    </submittedName>
</protein>
<evidence type="ECO:0000313" key="2">
    <source>
        <dbReference type="EMBL" id="TDL14772.1"/>
    </source>
</evidence>
<proteinExistence type="predicted"/>
<keyword evidence="3" id="KW-1185">Reference proteome</keyword>
<evidence type="ECO:0000313" key="3">
    <source>
        <dbReference type="Proteomes" id="UP000294933"/>
    </source>
</evidence>
<feature type="signal peptide" evidence="1">
    <location>
        <begin position="1"/>
        <end position="16"/>
    </location>
</feature>
<gene>
    <name evidence="2" type="ORF">BD410DRAFT_845751</name>
</gene>
<accession>A0A4Y7PIU9</accession>
<organism evidence="2 3">
    <name type="scientific">Rickenella mellea</name>
    <dbReference type="NCBI Taxonomy" id="50990"/>
    <lineage>
        <taxon>Eukaryota</taxon>
        <taxon>Fungi</taxon>
        <taxon>Dikarya</taxon>
        <taxon>Basidiomycota</taxon>
        <taxon>Agaricomycotina</taxon>
        <taxon>Agaricomycetes</taxon>
        <taxon>Hymenochaetales</taxon>
        <taxon>Rickenellaceae</taxon>
        <taxon>Rickenella</taxon>
    </lineage>
</organism>
<name>A0A4Y7PIU9_9AGAM</name>
<sequence length="142" mass="15621">MAGSLLLCLGMLVVAAAPACYSKNLSPLSRHDVAHVFNLASEPARRPQVSQSCTSSEIPRQAAMFLHLTAGNREFSQDGKLWCDKELIFQIIRFRSLNSSVFSYAGFFAPAPRRIVRLSILPRMLALGEDFVSSGLMSTRSD</sequence>